<evidence type="ECO:0000259" key="3">
    <source>
        <dbReference type="PROSITE" id="PS51736"/>
    </source>
</evidence>
<evidence type="ECO:0000256" key="2">
    <source>
        <dbReference type="ARBA" id="ARBA00023172"/>
    </source>
</evidence>
<dbReference type="PANTHER" id="PTHR30461">
    <property type="entry name" value="DNA-INVERTASE FROM LAMBDOID PROPHAGE"/>
    <property type="match status" value="1"/>
</dbReference>
<dbReference type="InterPro" id="IPR036162">
    <property type="entry name" value="Resolvase-like_N_sf"/>
</dbReference>
<dbReference type="GO" id="GO:0000150">
    <property type="term" value="F:DNA strand exchange activity"/>
    <property type="evidence" value="ECO:0007669"/>
    <property type="project" value="InterPro"/>
</dbReference>
<dbReference type="Gene3D" id="3.40.50.1390">
    <property type="entry name" value="Resolvase, N-terminal catalytic domain"/>
    <property type="match status" value="1"/>
</dbReference>
<dbReference type="GO" id="GO:0003677">
    <property type="term" value="F:DNA binding"/>
    <property type="evidence" value="ECO:0007669"/>
    <property type="project" value="UniProtKB-KW"/>
</dbReference>
<comment type="caution">
    <text evidence="4">The sequence shown here is derived from an EMBL/GenBank/DDBJ whole genome shotgun (WGS) entry which is preliminary data.</text>
</comment>
<dbReference type="Pfam" id="PF00239">
    <property type="entry name" value="Resolvase"/>
    <property type="match status" value="1"/>
</dbReference>
<dbReference type="SUPFAM" id="SSF53041">
    <property type="entry name" value="Resolvase-like"/>
    <property type="match status" value="1"/>
</dbReference>
<keyword evidence="1" id="KW-0238">DNA-binding</keyword>
<dbReference type="PROSITE" id="PS51736">
    <property type="entry name" value="RECOMBINASES_3"/>
    <property type="match status" value="1"/>
</dbReference>
<dbReference type="InterPro" id="IPR050639">
    <property type="entry name" value="SSR_resolvase"/>
</dbReference>
<dbReference type="PANTHER" id="PTHR30461:SF2">
    <property type="entry name" value="SERINE RECOMBINASE PINE-RELATED"/>
    <property type="match status" value="1"/>
</dbReference>
<organism evidence="4">
    <name type="scientific">Ignisphaera aggregans</name>
    <dbReference type="NCBI Taxonomy" id="334771"/>
    <lineage>
        <taxon>Archaea</taxon>
        <taxon>Thermoproteota</taxon>
        <taxon>Thermoprotei</taxon>
        <taxon>Desulfurococcales</taxon>
        <taxon>Desulfurococcaceae</taxon>
        <taxon>Ignisphaera</taxon>
    </lineage>
</organism>
<dbReference type="AlphaFoldDB" id="A0A7C4H4T3"/>
<sequence>MAFVGGFVEKNLNTFFTNLFLVIDIPLAVSYLRISTEKQEIEVQKKAIEEFAKQRMFDVVYFVDEAVSGSIKAFERPGFRQMLLFLENNPHIKDIIVFELSRLGRDYDDLKEILYYISSRGYRLWIVTLSTWNELMESIKSVENPLVKLLYKLLADIFVSVMAFTVNQERVLISLRTKAGLEKLKKEGKKLGRPEYPFPIDEVKHLMKKELPLTKIHRLLVAEKKICREIKRKGLDCMKYETFRRKCKSLYR</sequence>
<dbReference type="EMBL" id="DTCA01000091">
    <property type="protein sequence ID" value="HGM07336.1"/>
    <property type="molecule type" value="Genomic_DNA"/>
</dbReference>
<gene>
    <name evidence="4" type="ORF">ENU31_02880</name>
</gene>
<dbReference type="CDD" id="cd00338">
    <property type="entry name" value="Ser_Recombinase"/>
    <property type="match status" value="1"/>
</dbReference>
<protein>
    <submittedName>
        <fullName evidence="4">Recombinase family protein</fullName>
    </submittedName>
</protein>
<accession>A0A7C4H4T3</accession>
<dbReference type="SMART" id="SM00857">
    <property type="entry name" value="Resolvase"/>
    <property type="match status" value="1"/>
</dbReference>
<name>A0A7C4H4T3_9CREN</name>
<evidence type="ECO:0000313" key="4">
    <source>
        <dbReference type="EMBL" id="HGM07336.1"/>
    </source>
</evidence>
<evidence type="ECO:0000256" key="1">
    <source>
        <dbReference type="ARBA" id="ARBA00023125"/>
    </source>
</evidence>
<reference evidence="4" key="1">
    <citation type="journal article" date="2020" name="mSystems">
        <title>Genome- and Community-Level Interaction Insights into Carbon Utilization and Element Cycling Functions of Hydrothermarchaeota in Hydrothermal Sediment.</title>
        <authorList>
            <person name="Zhou Z."/>
            <person name="Liu Y."/>
            <person name="Xu W."/>
            <person name="Pan J."/>
            <person name="Luo Z.H."/>
            <person name="Li M."/>
        </authorList>
    </citation>
    <scope>NUCLEOTIDE SEQUENCE [LARGE SCALE GENOMIC DNA]</scope>
    <source>
        <strain evidence="4">SpSt-658</strain>
    </source>
</reference>
<proteinExistence type="predicted"/>
<feature type="domain" description="Resolvase/invertase-type recombinase catalytic" evidence="3">
    <location>
        <begin position="27"/>
        <end position="188"/>
    </location>
</feature>
<keyword evidence="2" id="KW-0233">DNA recombination</keyword>
<dbReference type="InterPro" id="IPR006119">
    <property type="entry name" value="Resolv_N"/>
</dbReference>